<comment type="pathway">
    <text evidence="9">Cofactor biosynthesis; biotin biosynthesis; biotin from 7,8-diaminononanoate: step 1/2.</text>
</comment>
<comment type="caution">
    <text evidence="10">The sequence shown here is derived from an EMBL/GenBank/DDBJ whole genome shotgun (WGS) entry which is preliminary data.</text>
</comment>
<comment type="subunit">
    <text evidence="9">Homodimer.</text>
</comment>
<dbReference type="EMBL" id="QGDO01000001">
    <property type="protein sequence ID" value="PWJ44476.1"/>
    <property type="molecule type" value="Genomic_DNA"/>
</dbReference>
<dbReference type="Gene3D" id="3.40.50.300">
    <property type="entry name" value="P-loop containing nucleotide triphosphate hydrolases"/>
    <property type="match status" value="1"/>
</dbReference>
<reference evidence="10 11" key="1">
    <citation type="submission" date="2018-03" db="EMBL/GenBank/DDBJ databases">
        <title>Genomic Encyclopedia of Archaeal and Bacterial Type Strains, Phase II (KMG-II): from individual species to whole genera.</title>
        <authorList>
            <person name="Goeker M."/>
        </authorList>
    </citation>
    <scope>NUCLEOTIDE SEQUENCE [LARGE SCALE GENOMIC DNA]</scope>
    <source>
        <strain evidence="10 11">DSM 28229</strain>
    </source>
</reference>
<evidence type="ECO:0000256" key="6">
    <source>
        <dbReference type="ARBA" id="ARBA00022840"/>
    </source>
</evidence>
<evidence type="ECO:0000313" key="10">
    <source>
        <dbReference type="EMBL" id="PWJ44476.1"/>
    </source>
</evidence>
<feature type="binding site" evidence="9">
    <location>
        <position position="114"/>
    </location>
    <ligand>
        <name>Mg(2+)</name>
        <dbReference type="ChEBI" id="CHEBI:18420"/>
    </ligand>
</feature>
<keyword evidence="5 9" id="KW-0093">Biotin biosynthesis</keyword>
<evidence type="ECO:0000313" key="11">
    <source>
        <dbReference type="Proteomes" id="UP000245535"/>
    </source>
</evidence>
<feature type="binding site" evidence="9">
    <location>
        <begin position="208"/>
        <end position="210"/>
    </location>
    <ligand>
        <name>ATP</name>
        <dbReference type="ChEBI" id="CHEBI:30616"/>
    </ligand>
</feature>
<keyword evidence="11" id="KW-1185">Reference proteome</keyword>
<dbReference type="Pfam" id="PF13500">
    <property type="entry name" value="AAA_26"/>
    <property type="match status" value="1"/>
</dbReference>
<evidence type="ECO:0000256" key="4">
    <source>
        <dbReference type="ARBA" id="ARBA00022741"/>
    </source>
</evidence>
<dbReference type="PANTHER" id="PTHR43210">
    <property type="entry name" value="DETHIOBIOTIN SYNTHETASE"/>
    <property type="match status" value="1"/>
</dbReference>
<organism evidence="10 11">
    <name type="scientific">Sediminitomix flava</name>
    <dbReference type="NCBI Taxonomy" id="379075"/>
    <lineage>
        <taxon>Bacteria</taxon>
        <taxon>Pseudomonadati</taxon>
        <taxon>Bacteroidota</taxon>
        <taxon>Cytophagia</taxon>
        <taxon>Cytophagales</taxon>
        <taxon>Flammeovirgaceae</taxon>
        <taxon>Sediminitomix</taxon>
    </lineage>
</organism>
<comment type="catalytic activity">
    <reaction evidence="8">
        <text>(7R,8S)-8-amino-7-(carboxyamino)nonanoate + ATP = (4R,5S)-dethiobiotin + ADP + phosphate + H(+)</text>
        <dbReference type="Rhea" id="RHEA:63684"/>
        <dbReference type="ChEBI" id="CHEBI:15378"/>
        <dbReference type="ChEBI" id="CHEBI:30616"/>
        <dbReference type="ChEBI" id="CHEBI:43474"/>
        <dbReference type="ChEBI" id="CHEBI:149470"/>
        <dbReference type="ChEBI" id="CHEBI:149473"/>
        <dbReference type="ChEBI" id="CHEBI:456216"/>
    </reaction>
</comment>
<name>A0A315ZFW2_SEDFL</name>
<dbReference type="GO" id="GO:0004141">
    <property type="term" value="F:dethiobiotin synthase activity"/>
    <property type="evidence" value="ECO:0007669"/>
    <property type="project" value="UniProtKB-UniRule"/>
</dbReference>
<comment type="caution">
    <text evidence="9">Lacks conserved residue(s) required for the propagation of feature annotation.</text>
</comment>
<feature type="active site" evidence="9">
    <location>
        <position position="37"/>
    </location>
</feature>
<dbReference type="GO" id="GO:0009102">
    <property type="term" value="P:biotin biosynthetic process"/>
    <property type="evidence" value="ECO:0007669"/>
    <property type="project" value="UniProtKB-UniRule"/>
</dbReference>
<evidence type="ECO:0000256" key="2">
    <source>
        <dbReference type="ARBA" id="ARBA00022598"/>
    </source>
</evidence>
<dbReference type="SUPFAM" id="SSF52540">
    <property type="entry name" value="P-loop containing nucleoside triphosphate hydrolases"/>
    <property type="match status" value="1"/>
</dbReference>
<keyword evidence="7 9" id="KW-0460">Magnesium</keyword>
<accession>A0A315ZFW2</accession>
<feature type="binding site" evidence="9">
    <location>
        <position position="41"/>
    </location>
    <ligand>
        <name>substrate</name>
    </ligand>
</feature>
<keyword evidence="6 9" id="KW-0067">ATP-binding</keyword>
<feature type="binding site" evidence="9">
    <location>
        <begin position="114"/>
        <end position="117"/>
    </location>
    <ligand>
        <name>ATP</name>
        <dbReference type="ChEBI" id="CHEBI:30616"/>
    </ligand>
</feature>
<dbReference type="GO" id="GO:0005829">
    <property type="term" value="C:cytosol"/>
    <property type="evidence" value="ECO:0007669"/>
    <property type="project" value="TreeGrafter"/>
</dbReference>
<keyword evidence="4 9" id="KW-0547">Nucleotide-binding</keyword>
<dbReference type="InterPro" id="IPR027417">
    <property type="entry name" value="P-loop_NTPase"/>
</dbReference>
<comment type="function">
    <text evidence="9">Catalyzes a mechanistically unusual reaction, the ATP-dependent insertion of CO2 between the N7 and N8 nitrogen atoms of 7,8-diaminopelargonic acid (DAPA, also called 7,8-diammoniononanoate) to form a ureido ring.</text>
</comment>
<proteinExistence type="inferred from homology"/>
<evidence type="ECO:0000256" key="8">
    <source>
        <dbReference type="ARBA" id="ARBA00047386"/>
    </source>
</evidence>
<dbReference type="RefSeq" id="WP_109615966.1">
    <property type="nucleotide sequence ID" value="NZ_QGDO01000001.1"/>
</dbReference>
<dbReference type="PANTHER" id="PTHR43210:SF2">
    <property type="entry name" value="ATP-DEPENDENT DETHIOBIOTIN SYNTHETASE BIOD 2"/>
    <property type="match status" value="1"/>
</dbReference>
<keyword evidence="1 9" id="KW-0963">Cytoplasm</keyword>
<comment type="subcellular location">
    <subcellularLocation>
        <location evidence="9">Cytoplasm</location>
    </subcellularLocation>
</comment>
<gene>
    <name evidence="9" type="primary">bioD</name>
    <name evidence="10" type="ORF">BC781_101847</name>
</gene>
<keyword evidence="2 9" id="KW-0436">Ligase</keyword>
<dbReference type="HAMAP" id="MF_00336">
    <property type="entry name" value="BioD"/>
    <property type="match status" value="1"/>
</dbReference>
<feature type="binding site" evidence="9">
    <location>
        <position position="49"/>
    </location>
    <ligand>
        <name>ATP</name>
        <dbReference type="ChEBI" id="CHEBI:30616"/>
    </ligand>
</feature>
<dbReference type="EC" id="6.3.3.3" evidence="9"/>
<dbReference type="PIRSF" id="PIRSF006755">
    <property type="entry name" value="DTB_synth"/>
    <property type="match status" value="1"/>
</dbReference>
<dbReference type="GO" id="GO:0005524">
    <property type="term" value="F:ATP binding"/>
    <property type="evidence" value="ECO:0007669"/>
    <property type="project" value="UniProtKB-UniRule"/>
</dbReference>
<feature type="binding site" evidence="9">
    <location>
        <position position="49"/>
    </location>
    <ligand>
        <name>Mg(2+)</name>
        <dbReference type="ChEBI" id="CHEBI:18420"/>
    </ligand>
</feature>
<feature type="binding site" evidence="9">
    <location>
        <begin position="174"/>
        <end position="175"/>
    </location>
    <ligand>
        <name>ATP</name>
        <dbReference type="ChEBI" id="CHEBI:30616"/>
    </ligand>
</feature>
<evidence type="ECO:0000256" key="5">
    <source>
        <dbReference type="ARBA" id="ARBA00022756"/>
    </source>
</evidence>
<sequence length="225" mass="25244">MKTLFVTAIDTDAGKTFATGLLGKYFQEKGYKTITQKLSQTGCKDVSEDIEMHREIMGIPFQEADNEGLTCPYIFEYPASPHLSAALESNEIDIEHIRKATTSLTENYDKVIIEGVGGIQVPLNNEMTLLDYLQEEGHPIVLVSSAKLGSINHTLMTLEIAKYRGLDIRGIIYNRVADHSDIIAEDSRKVFLKYLKHYGFPEVLVEIPKLEKGETPLIDFAVFDN</sequence>
<protein>
    <recommendedName>
        <fullName evidence="9">ATP-dependent dethiobiotin synthetase BioD</fullName>
        <ecNumber evidence="9">6.3.3.3</ecNumber>
    </recommendedName>
    <alternativeName>
        <fullName evidence="9">DTB synthetase</fullName>
        <shortName evidence="9">DTBS</shortName>
    </alternativeName>
    <alternativeName>
        <fullName evidence="9">Dethiobiotin synthase</fullName>
    </alternativeName>
</protein>
<dbReference type="UniPathway" id="UPA00078">
    <property type="reaction ID" value="UER00161"/>
</dbReference>
<evidence type="ECO:0000256" key="9">
    <source>
        <dbReference type="HAMAP-Rule" id="MF_00336"/>
    </source>
</evidence>
<dbReference type="OrthoDB" id="9802097at2"/>
<evidence type="ECO:0000256" key="1">
    <source>
        <dbReference type="ARBA" id="ARBA00022490"/>
    </source>
</evidence>
<evidence type="ECO:0000256" key="7">
    <source>
        <dbReference type="ARBA" id="ARBA00022842"/>
    </source>
</evidence>
<dbReference type="CDD" id="cd03109">
    <property type="entry name" value="DTBS"/>
    <property type="match status" value="1"/>
</dbReference>
<dbReference type="AlphaFoldDB" id="A0A315ZFW2"/>
<feature type="binding site" evidence="9">
    <location>
        <position position="16"/>
    </location>
    <ligand>
        <name>Mg(2+)</name>
        <dbReference type="ChEBI" id="CHEBI:18420"/>
    </ligand>
</feature>
<dbReference type="NCBIfam" id="TIGR00347">
    <property type="entry name" value="bioD"/>
    <property type="match status" value="1"/>
</dbReference>
<feature type="binding site" evidence="9">
    <location>
        <begin position="12"/>
        <end position="17"/>
    </location>
    <ligand>
        <name>ATP</name>
        <dbReference type="ChEBI" id="CHEBI:30616"/>
    </ligand>
</feature>
<comment type="cofactor">
    <cofactor evidence="9">
        <name>Mg(2+)</name>
        <dbReference type="ChEBI" id="CHEBI:18420"/>
    </cofactor>
</comment>
<dbReference type="Proteomes" id="UP000245535">
    <property type="component" value="Unassembled WGS sequence"/>
</dbReference>
<dbReference type="GO" id="GO:0000287">
    <property type="term" value="F:magnesium ion binding"/>
    <property type="evidence" value="ECO:0007669"/>
    <property type="project" value="UniProtKB-UniRule"/>
</dbReference>
<keyword evidence="3 9" id="KW-0479">Metal-binding</keyword>
<evidence type="ECO:0000256" key="3">
    <source>
        <dbReference type="ARBA" id="ARBA00022723"/>
    </source>
</evidence>
<comment type="similarity">
    <text evidence="9">Belongs to the dethiobiotin synthetase family.</text>
</comment>
<dbReference type="InterPro" id="IPR004472">
    <property type="entry name" value="DTB_synth_BioD"/>
</dbReference>
<comment type="catalytic activity">
    <reaction evidence="9">
        <text>(7R,8S)-7,8-diammoniononanoate + CO2 + ATP = (4R,5S)-dethiobiotin + ADP + phosphate + 3 H(+)</text>
        <dbReference type="Rhea" id="RHEA:15805"/>
        <dbReference type="ChEBI" id="CHEBI:15378"/>
        <dbReference type="ChEBI" id="CHEBI:16526"/>
        <dbReference type="ChEBI" id="CHEBI:30616"/>
        <dbReference type="ChEBI" id="CHEBI:43474"/>
        <dbReference type="ChEBI" id="CHEBI:149469"/>
        <dbReference type="ChEBI" id="CHEBI:149473"/>
        <dbReference type="ChEBI" id="CHEBI:456216"/>
        <dbReference type="EC" id="6.3.3.3"/>
    </reaction>
</comment>